<dbReference type="GeneID" id="100831569"/>
<dbReference type="AlphaFoldDB" id="A0A0Q3F905"/>
<feature type="region of interest" description="Disordered" evidence="1">
    <location>
        <begin position="51"/>
        <end position="86"/>
    </location>
</feature>
<proteinExistence type="predicted"/>
<dbReference type="EMBL" id="CM000882">
    <property type="protein sequence ID" value="KQJ96279.1"/>
    <property type="molecule type" value="Genomic_DNA"/>
</dbReference>
<feature type="compositionally biased region" description="Basic and acidic residues" evidence="1">
    <location>
        <begin position="55"/>
        <end position="68"/>
    </location>
</feature>
<reference evidence="4" key="3">
    <citation type="submission" date="2018-08" db="UniProtKB">
        <authorList>
            <consortium name="EnsemblPlants"/>
        </authorList>
    </citation>
    <scope>IDENTIFICATION</scope>
    <source>
        <strain evidence="4">cv. Bd21</strain>
    </source>
</reference>
<name>A0A0Q3F905_BRADI</name>
<accession>A0A0Q3F905</accession>
<feature type="domain" description="DUF6598" evidence="2">
    <location>
        <begin position="152"/>
        <end position="384"/>
    </location>
</feature>
<sequence>MERGGAQAASSSTSLGSIIALVEDPIEVGTVIQSGMAQVFESWKALRNGILGDGKPSEEKRRRMEDGRAQGVVSSGAERSRRTSGDGFTDAELLDDCKHRDGSIYRRTDYFGRRYRLHDISGTCLEPMIMSQPFTSCQPNWKDCKTHSSFPMLQIFSLKLAHSVVDGPVQLYGYLAVRDVLNPLRNYIFNRTRADPFIVERGGFIHMSGPKRGITMDAMVLTEFDMKIRRGKEGGDLQLIDGAIVFNNFGCRHGRLNTQRIHGDSGAVDISFALLHRAVEATVQVEISELRQGSGLSLCLTASHLSDYLLDEIRLFDGVIAAGGCELKRSVVAVLYDSKFLVALKLSQAGGSDHRVIHRLCVCQPALHGDTIFILKLGFTTIQLKACNFLWPSSNPDAGCGASINENREVIYS</sequence>
<evidence type="ECO:0000259" key="2">
    <source>
        <dbReference type="Pfam" id="PF20241"/>
    </source>
</evidence>
<dbReference type="InterPro" id="IPR046533">
    <property type="entry name" value="DUF6598"/>
</dbReference>
<evidence type="ECO:0000313" key="3">
    <source>
        <dbReference type="EMBL" id="KQJ96279.1"/>
    </source>
</evidence>
<organism evidence="3">
    <name type="scientific">Brachypodium distachyon</name>
    <name type="common">Purple false brome</name>
    <name type="synonym">Trachynia distachya</name>
    <dbReference type="NCBI Taxonomy" id="15368"/>
    <lineage>
        <taxon>Eukaryota</taxon>
        <taxon>Viridiplantae</taxon>
        <taxon>Streptophyta</taxon>
        <taxon>Embryophyta</taxon>
        <taxon>Tracheophyta</taxon>
        <taxon>Spermatophyta</taxon>
        <taxon>Magnoliopsida</taxon>
        <taxon>Liliopsida</taxon>
        <taxon>Poales</taxon>
        <taxon>Poaceae</taxon>
        <taxon>BOP clade</taxon>
        <taxon>Pooideae</taxon>
        <taxon>Stipodae</taxon>
        <taxon>Brachypodieae</taxon>
        <taxon>Brachypodium</taxon>
    </lineage>
</organism>
<reference evidence="3 4" key="1">
    <citation type="journal article" date="2010" name="Nature">
        <title>Genome sequencing and analysis of the model grass Brachypodium distachyon.</title>
        <authorList>
            <consortium name="International Brachypodium Initiative"/>
        </authorList>
    </citation>
    <scope>NUCLEOTIDE SEQUENCE [LARGE SCALE GENOMIC DNA]</scope>
    <source>
        <strain evidence="3">Bd21</strain>
        <strain evidence="4">cv. Bd21</strain>
    </source>
</reference>
<dbReference type="ExpressionAtlas" id="A0A0Q3F905">
    <property type="expression patterns" value="baseline and differential"/>
</dbReference>
<evidence type="ECO:0000313" key="4">
    <source>
        <dbReference type="EnsemblPlants" id="KQJ96279"/>
    </source>
</evidence>
<evidence type="ECO:0000256" key="1">
    <source>
        <dbReference type="SAM" id="MobiDB-lite"/>
    </source>
</evidence>
<dbReference type="Gramene" id="KQJ96279">
    <property type="protein sequence ID" value="KQJ96279"/>
    <property type="gene ID" value="BRADI_3g22090v3"/>
</dbReference>
<keyword evidence="5" id="KW-1185">Reference proteome</keyword>
<dbReference type="PANTHER" id="PTHR33065:SF72">
    <property type="entry name" value="DUF6598 DOMAIN-CONTAINING PROTEIN"/>
    <property type="match status" value="1"/>
</dbReference>
<dbReference type="RefSeq" id="XP_014755414.1">
    <property type="nucleotide sequence ID" value="XM_014899928.2"/>
</dbReference>
<evidence type="ECO:0000313" key="5">
    <source>
        <dbReference type="Proteomes" id="UP000008810"/>
    </source>
</evidence>
<dbReference type="Pfam" id="PF20241">
    <property type="entry name" value="DUF6598"/>
    <property type="match status" value="1"/>
</dbReference>
<gene>
    <name evidence="4" type="primary">LOC100831569</name>
    <name evidence="3" type="ORF">BRADI_3g22090v3</name>
</gene>
<dbReference type="EnsemblPlants" id="KQJ96279">
    <property type="protein sequence ID" value="KQJ96279"/>
    <property type="gene ID" value="BRADI_3g22090v3"/>
</dbReference>
<dbReference type="Proteomes" id="UP000008810">
    <property type="component" value="Chromosome 3"/>
</dbReference>
<dbReference type="OrthoDB" id="631395at2759"/>
<reference evidence="3" key="2">
    <citation type="submission" date="2017-06" db="EMBL/GenBank/DDBJ databases">
        <title>WGS assembly of Brachypodium distachyon.</title>
        <authorList>
            <consortium name="The International Brachypodium Initiative"/>
            <person name="Lucas S."/>
            <person name="Harmon-Smith M."/>
            <person name="Lail K."/>
            <person name="Tice H."/>
            <person name="Grimwood J."/>
            <person name="Bruce D."/>
            <person name="Barry K."/>
            <person name="Shu S."/>
            <person name="Lindquist E."/>
            <person name="Wang M."/>
            <person name="Pitluck S."/>
            <person name="Vogel J.P."/>
            <person name="Garvin D.F."/>
            <person name="Mockler T.C."/>
            <person name="Schmutz J."/>
            <person name="Rokhsar D."/>
            <person name="Bevan M.W."/>
        </authorList>
    </citation>
    <scope>NUCLEOTIDE SEQUENCE</scope>
    <source>
        <strain evidence="3">Bd21</strain>
    </source>
</reference>
<dbReference type="PANTHER" id="PTHR33065">
    <property type="entry name" value="OS07G0486400 PROTEIN"/>
    <property type="match status" value="1"/>
</dbReference>
<protein>
    <recommendedName>
        <fullName evidence="2">DUF6598 domain-containing protein</fullName>
    </recommendedName>
</protein>
<dbReference type="KEGG" id="bdi:100831569"/>